<dbReference type="InterPro" id="IPR047951">
    <property type="entry name" value="Transpos_ISL3"/>
</dbReference>
<dbReference type="EMBL" id="MEIA01000064">
    <property type="protein sequence ID" value="OJF15175.1"/>
    <property type="molecule type" value="Genomic_DNA"/>
</dbReference>
<name>A0A1K0FQR8_9ACTN</name>
<evidence type="ECO:0000313" key="1">
    <source>
        <dbReference type="EMBL" id="OJF15175.1"/>
    </source>
</evidence>
<protein>
    <submittedName>
        <fullName evidence="1">Uncharacterized protein</fullName>
    </submittedName>
</protein>
<accession>A0A1K0FQR8</accession>
<dbReference type="PANTHER" id="PTHR33498">
    <property type="entry name" value="TRANSPOSASE FOR INSERTION SEQUENCE ELEMENT IS1557"/>
    <property type="match status" value="1"/>
</dbReference>
<organism evidence="1 2">
    <name type="scientific">Couchioplanes caeruleus subsp. caeruleus</name>
    <dbReference type="NCBI Taxonomy" id="56427"/>
    <lineage>
        <taxon>Bacteria</taxon>
        <taxon>Bacillati</taxon>
        <taxon>Actinomycetota</taxon>
        <taxon>Actinomycetes</taxon>
        <taxon>Micromonosporales</taxon>
        <taxon>Micromonosporaceae</taxon>
        <taxon>Couchioplanes</taxon>
    </lineage>
</organism>
<dbReference type="AlphaFoldDB" id="A0A1K0FQR8"/>
<sequence>MRQLPHADPGVQVICRDRGGAYAEGARAGAPEAVQVADRYHLWANPGEAVEKTVWAHRGCLAEPAPPPAEAADTAEGHVNRIKALKRAMYGRANLGLLPQRILIPH</sequence>
<dbReference type="PANTHER" id="PTHR33498:SF1">
    <property type="entry name" value="TRANSPOSASE FOR INSERTION SEQUENCE ELEMENT IS1557"/>
    <property type="match status" value="1"/>
</dbReference>
<dbReference type="Proteomes" id="UP000182486">
    <property type="component" value="Unassembled WGS sequence"/>
</dbReference>
<gene>
    <name evidence="1" type="ORF">BG844_05840</name>
</gene>
<proteinExistence type="predicted"/>
<keyword evidence="2" id="KW-1185">Reference proteome</keyword>
<reference evidence="1 2" key="1">
    <citation type="submission" date="2016-09" db="EMBL/GenBank/DDBJ databases">
        <title>Couchioplanes caeruleus draft genome sequence.</title>
        <authorList>
            <person name="Sheehan J."/>
            <person name="Caffrey P."/>
        </authorList>
    </citation>
    <scope>NUCLEOTIDE SEQUENCE [LARGE SCALE GENOMIC DNA]</scope>
    <source>
        <strain evidence="1 2">DSM 43634</strain>
    </source>
</reference>
<evidence type="ECO:0000313" key="2">
    <source>
        <dbReference type="Proteomes" id="UP000182486"/>
    </source>
</evidence>
<comment type="caution">
    <text evidence="1">The sequence shown here is derived from an EMBL/GenBank/DDBJ whole genome shotgun (WGS) entry which is preliminary data.</text>
</comment>